<feature type="transmembrane region" description="Helical" evidence="5">
    <location>
        <begin position="414"/>
        <end position="432"/>
    </location>
</feature>
<organism evidence="6">
    <name type="scientific">Actinomyces timonensis</name>
    <dbReference type="NCBI Taxonomy" id="1288391"/>
    <lineage>
        <taxon>Bacteria</taxon>
        <taxon>Bacillati</taxon>
        <taxon>Actinomycetota</taxon>
        <taxon>Actinomycetes</taxon>
        <taxon>Actinomycetales</taxon>
        <taxon>Actinomycetaceae</taxon>
        <taxon>Actinomyces</taxon>
    </lineage>
</organism>
<dbReference type="GO" id="GO:0016020">
    <property type="term" value="C:membrane"/>
    <property type="evidence" value="ECO:0007669"/>
    <property type="project" value="UniProtKB-SubCell"/>
</dbReference>
<feature type="transmembrane region" description="Helical" evidence="5">
    <location>
        <begin position="25"/>
        <end position="45"/>
    </location>
</feature>
<feature type="transmembrane region" description="Helical" evidence="5">
    <location>
        <begin position="345"/>
        <end position="366"/>
    </location>
</feature>
<evidence type="ECO:0000256" key="4">
    <source>
        <dbReference type="ARBA" id="ARBA00023136"/>
    </source>
</evidence>
<name>A0AAU8N3L6_9ACTO</name>
<feature type="transmembrane region" description="Helical" evidence="5">
    <location>
        <begin position="82"/>
        <end position="100"/>
    </location>
</feature>
<feature type="transmembrane region" description="Helical" evidence="5">
    <location>
        <begin position="167"/>
        <end position="185"/>
    </location>
</feature>
<feature type="transmembrane region" description="Helical" evidence="5">
    <location>
        <begin position="387"/>
        <end position="408"/>
    </location>
</feature>
<dbReference type="SUPFAM" id="SSF103473">
    <property type="entry name" value="MFS general substrate transporter"/>
    <property type="match status" value="1"/>
</dbReference>
<evidence type="ECO:0000313" key="6">
    <source>
        <dbReference type="EMBL" id="XCP82994.1"/>
    </source>
</evidence>
<sequence>MIASPSHARPGAGVAPAPGPLRLRACAWLAGLLLGAFHGVIAISLGARAEGVPALVIALGLGMALGALVARWPSDHLGRRPVNLASGLLIAPAALGAALLPSPWSLAGAAIAGLGAGALLLVLPQIAHELSLRGHRRLTPQALALIPAGAAASALICGWTPDAVMTAWLLVLGLGAVHAILAAGLPESPVWNASRGRLEHSVAALKALHGPLEAAVAIDWVRLDAEMLAEQQPLTGTDLRVPQVRGAVLTGVVLVLAREAPLGAAALVLGLRAVADAVGASTAPTAWVLALSVGWIAVSSLALLLVLRVDGLRFARIVLGVALAVLAATVLVASASAPTGAGRGAGATVGLLGLVAAQWIGVEPACRGAIDPRVPPWLVAAQRRATALGESIARFVTILLPIVVVQGLGAETAAYALLGLEALVLVVVLLRLPRSVIGG</sequence>
<dbReference type="Gene3D" id="1.20.1250.20">
    <property type="entry name" value="MFS general substrate transporter like domains"/>
    <property type="match status" value="1"/>
</dbReference>
<dbReference type="Pfam" id="PF00083">
    <property type="entry name" value="Sugar_tr"/>
    <property type="match status" value="1"/>
</dbReference>
<dbReference type="PANTHER" id="PTHR48022:SF2">
    <property type="entry name" value="PLASTIDIC GLUCOSE TRANSPORTER 4"/>
    <property type="match status" value="1"/>
</dbReference>
<gene>
    <name evidence="6" type="ORF">ABXS69_03660</name>
</gene>
<dbReference type="InterPro" id="IPR050360">
    <property type="entry name" value="MFS_Sugar_Transporters"/>
</dbReference>
<dbReference type="PANTHER" id="PTHR48022">
    <property type="entry name" value="PLASTIDIC GLUCOSE TRANSPORTER 4"/>
    <property type="match status" value="1"/>
</dbReference>
<accession>A0AAU8N3L6</accession>
<reference evidence="6" key="1">
    <citation type="submission" date="2024-05" db="EMBL/GenBank/DDBJ databases">
        <title>Draft genome assemblies of 36 bacteria isolated from hibernating arctic ground squirrels.</title>
        <authorList>
            <person name="McKee H."/>
            <person name="Mullen L."/>
            <person name="Drown D.M."/>
            <person name="Duddleston K.N."/>
        </authorList>
    </citation>
    <scope>NUCLEOTIDE SEQUENCE</scope>
    <source>
        <strain evidence="6">AR004</strain>
    </source>
</reference>
<dbReference type="GO" id="GO:0005351">
    <property type="term" value="F:carbohydrate:proton symporter activity"/>
    <property type="evidence" value="ECO:0007669"/>
    <property type="project" value="TreeGrafter"/>
</dbReference>
<keyword evidence="2 5" id="KW-0812">Transmembrane</keyword>
<dbReference type="RefSeq" id="WP_366181210.1">
    <property type="nucleotide sequence ID" value="NZ_CP159989.1"/>
</dbReference>
<dbReference type="EMBL" id="CP159989">
    <property type="protein sequence ID" value="XCP82994.1"/>
    <property type="molecule type" value="Genomic_DNA"/>
</dbReference>
<feature type="transmembrane region" description="Helical" evidence="5">
    <location>
        <begin position="247"/>
        <end position="274"/>
    </location>
</feature>
<proteinExistence type="predicted"/>
<evidence type="ECO:0000256" key="3">
    <source>
        <dbReference type="ARBA" id="ARBA00022989"/>
    </source>
</evidence>
<feature type="transmembrane region" description="Helical" evidence="5">
    <location>
        <begin position="286"/>
        <end position="307"/>
    </location>
</feature>
<dbReference type="AlphaFoldDB" id="A0AAU8N3L6"/>
<comment type="subcellular location">
    <subcellularLocation>
        <location evidence="1">Membrane</location>
        <topology evidence="1">Multi-pass membrane protein</topology>
    </subcellularLocation>
</comment>
<evidence type="ECO:0000256" key="2">
    <source>
        <dbReference type="ARBA" id="ARBA00022692"/>
    </source>
</evidence>
<feature type="transmembrane region" description="Helical" evidence="5">
    <location>
        <begin position="51"/>
        <end position="70"/>
    </location>
</feature>
<evidence type="ECO:0000256" key="1">
    <source>
        <dbReference type="ARBA" id="ARBA00004141"/>
    </source>
</evidence>
<dbReference type="InterPro" id="IPR005828">
    <property type="entry name" value="MFS_sugar_transport-like"/>
</dbReference>
<keyword evidence="4 5" id="KW-0472">Membrane</keyword>
<evidence type="ECO:0000256" key="5">
    <source>
        <dbReference type="SAM" id="Phobius"/>
    </source>
</evidence>
<feature type="transmembrane region" description="Helical" evidence="5">
    <location>
        <begin position="106"/>
        <end position="123"/>
    </location>
</feature>
<dbReference type="InterPro" id="IPR036259">
    <property type="entry name" value="MFS_trans_sf"/>
</dbReference>
<protein>
    <submittedName>
        <fullName evidence="6">MFS transporter</fullName>
    </submittedName>
</protein>
<feature type="transmembrane region" description="Helical" evidence="5">
    <location>
        <begin position="314"/>
        <end position="333"/>
    </location>
</feature>
<keyword evidence="3 5" id="KW-1133">Transmembrane helix</keyword>
<feature type="transmembrane region" description="Helical" evidence="5">
    <location>
        <begin position="143"/>
        <end position="161"/>
    </location>
</feature>